<feature type="transmembrane region" description="Helical" evidence="11">
    <location>
        <begin position="862"/>
        <end position="883"/>
    </location>
</feature>
<evidence type="ECO:0000259" key="13">
    <source>
        <dbReference type="Pfam" id="PF00955"/>
    </source>
</evidence>
<dbReference type="GO" id="GO:0035162">
    <property type="term" value="P:embryonic hemopoiesis"/>
    <property type="evidence" value="ECO:0007669"/>
    <property type="project" value="Ensembl"/>
</dbReference>
<dbReference type="PANTHER" id="PTHR11453:SF12">
    <property type="entry name" value="BAND 3 ANION TRANSPORT PROTEIN"/>
    <property type="match status" value="1"/>
</dbReference>
<feature type="transmembrane region" description="Helical" evidence="11">
    <location>
        <begin position="390"/>
        <end position="413"/>
    </location>
</feature>
<feature type="transmembrane region" description="Helical" evidence="11">
    <location>
        <begin position="476"/>
        <end position="496"/>
    </location>
</feature>
<evidence type="ECO:0000256" key="10">
    <source>
        <dbReference type="ARBA" id="ARBA00049347"/>
    </source>
</evidence>
<reference evidence="16" key="1">
    <citation type="submission" date="2025-08" db="UniProtKB">
        <authorList>
            <consortium name="RefSeq"/>
        </authorList>
    </citation>
    <scope>IDENTIFICATION</scope>
</reference>
<evidence type="ECO:0000256" key="9">
    <source>
        <dbReference type="ARBA" id="ARBA00023136"/>
    </source>
</evidence>
<accession>A0A6P3VUA1</accession>
<dbReference type="NCBIfam" id="TIGR00834">
    <property type="entry name" value="ae"/>
    <property type="match status" value="1"/>
</dbReference>
<dbReference type="AlphaFoldDB" id="A0A6P3VUA1"/>
<dbReference type="Gene3D" id="1.10.287.570">
    <property type="entry name" value="Helical hairpin bin"/>
    <property type="match status" value="1"/>
</dbReference>
<dbReference type="InterPro" id="IPR016152">
    <property type="entry name" value="PTrfase/Anion_transptr"/>
</dbReference>
<evidence type="ECO:0000313" key="16">
    <source>
        <dbReference type="RefSeq" id="XP_012681230.1"/>
    </source>
</evidence>
<dbReference type="OrthoDB" id="1735926at2759"/>
<dbReference type="FunFam" id="3.40.930.10:FF:000020">
    <property type="entry name" value="Anion exchange protein"/>
    <property type="match status" value="1"/>
</dbReference>
<keyword evidence="15" id="KW-1185">Reference proteome</keyword>
<dbReference type="PROSITE" id="PS00219">
    <property type="entry name" value="ANION_EXCHANGER_1"/>
    <property type="match status" value="1"/>
</dbReference>
<evidence type="ECO:0000256" key="5">
    <source>
        <dbReference type="ARBA" id="ARBA00022681"/>
    </source>
</evidence>
<evidence type="ECO:0000256" key="11">
    <source>
        <dbReference type="RuleBase" id="RU362035"/>
    </source>
</evidence>
<dbReference type="GO" id="GO:0015106">
    <property type="term" value="F:bicarbonate transmembrane transporter activity"/>
    <property type="evidence" value="ECO:0007669"/>
    <property type="project" value="TreeGrafter"/>
</dbReference>
<evidence type="ECO:0000256" key="2">
    <source>
        <dbReference type="ARBA" id="ARBA00010993"/>
    </source>
</evidence>
<protein>
    <recommendedName>
        <fullName evidence="11">Anion exchange protein</fullName>
    </recommendedName>
</protein>
<dbReference type="InterPro" id="IPR013769">
    <property type="entry name" value="Band3_cytoplasmic_dom"/>
</dbReference>
<dbReference type="FunFam" id="1.10.287.570:FF:000001">
    <property type="entry name" value="Anion exchange protein"/>
    <property type="match status" value="1"/>
</dbReference>
<evidence type="ECO:0000259" key="14">
    <source>
        <dbReference type="Pfam" id="PF07565"/>
    </source>
</evidence>
<dbReference type="PANTHER" id="PTHR11453">
    <property type="entry name" value="ANION EXCHANGE PROTEIN"/>
    <property type="match status" value="1"/>
</dbReference>
<dbReference type="GO" id="GO:0030218">
    <property type="term" value="P:erythrocyte differentiation"/>
    <property type="evidence" value="ECO:0007669"/>
    <property type="project" value="Ensembl"/>
</dbReference>
<gene>
    <name evidence="16" type="primary">slc4a1a</name>
</gene>
<dbReference type="Pfam" id="PF07565">
    <property type="entry name" value="Band_3_cyto"/>
    <property type="match status" value="2"/>
</dbReference>
<proteinExistence type="inferred from homology"/>
<feature type="transmembrane region" description="Helical" evidence="11">
    <location>
        <begin position="668"/>
        <end position="689"/>
    </location>
</feature>
<feature type="transmembrane region" description="Helical" evidence="11">
    <location>
        <begin position="710"/>
        <end position="733"/>
    </location>
</feature>
<feature type="transmembrane region" description="Helical" evidence="11">
    <location>
        <begin position="766"/>
        <end position="785"/>
    </location>
</feature>
<feature type="transmembrane region" description="Helical" evidence="11">
    <location>
        <begin position="609"/>
        <end position="629"/>
    </location>
</feature>
<dbReference type="Pfam" id="PF00955">
    <property type="entry name" value="HCO3_cotransp"/>
    <property type="match status" value="1"/>
</dbReference>
<feature type="transmembrane region" description="Helical" evidence="11">
    <location>
        <begin position="508"/>
        <end position="529"/>
    </location>
</feature>
<evidence type="ECO:0000256" key="12">
    <source>
        <dbReference type="SAM" id="MobiDB-lite"/>
    </source>
</evidence>
<dbReference type="GO" id="GO:0005452">
    <property type="term" value="F:solute:inorganic anion antiporter activity"/>
    <property type="evidence" value="ECO:0007669"/>
    <property type="project" value="InterPro"/>
</dbReference>
<feature type="region of interest" description="Disordered" evidence="12">
    <location>
        <begin position="1"/>
        <end position="50"/>
    </location>
</feature>
<keyword evidence="5" id="KW-0039">Anion exchange</keyword>
<feature type="transmembrane region" description="Helical" evidence="11">
    <location>
        <begin position="434"/>
        <end position="456"/>
    </location>
</feature>
<dbReference type="CTD" id="84703"/>
<dbReference type="GO" id="GO:0008509">
    <property type="term" value="F:monoatomic anion transmembrane transporter activity"/>
    <property type="evidence" value="ECO:0007669"/>
    <property type="project" value="InterPro"/>
</dbReference>
<dbReference type="GO" id="GO:0051453">
    <property type="term" value="P:regulation of intracellular pH"/>
    <property type="evidence" value="ECO:0007669"/>
    <property type="project" value="TreeGrafter"/>
</dbReference>
<feature type="compositionally biased region" description="Acidic residues" evidence="12">
    <location>
        <begin position="9"/>
        <end position="19"/>
    </location>
</feature>
<keyword evidence="8 11" id="KW-0406">Ion transport</keyword>
<organism evidence="15 16">
    <name type="scientific">Clupea harengus</name>
    <name type="common">Atlantic herring</name>
    <dbReference type="NCBI Taxonomy" id="7950"/>
    <lineage>
        <taxon>Eukaryota</taxon>
        <taxon>Metazoa</taxon>
        <taxon>Chordata</taxon>
        <taxon>Craniata</taxon>
        <taxon>Vertebrata</taxon>
        <taxon>Euteleostomi</taxon>
        <taxon>Actinopterygii</taxon>
        <taxon>Neopterygii</taxon>
        <taxon>Teleostei</taxon>
        <taxon>Clupei</taxon>
        <taxon>Clupeiformes</taxon>
        <taxon>Clupeoidei</taxon>
        <taxon>Clupeidae</taxon>
        <taxon>Clupea</taxon>
    </lineage>
</organism>
<keyword evidence="3 11" id="KW-0813">Transport</keyword>
<dbReference type="InterPro" id="IPR018241">
    <property type="entry name" value="Anion_exchange_CS"/>
</dbReference>
<feature type="domain" description="Bicarbonate transporter-like transmembrane" evidence="13">
    <location>
        <begin position="363"/>
        <end position="894"/>
    </location>
</feature>
<evidence type="ECO:0000256" key="4">
    <source>
        <dbReference type="ARBA" id="ARBA00022475"/>
    </source>
</evidence>
<dbReference type="PRINTS" id="PR00165">
    <property type="entry name" value="ANIONEXCHNGR"/>
</dbReference>
<evidence type="ECO:0000256" key="1">
    <source>
        <dbReference type="ARBA" id="ARBA00004651"/>
    </source>
</evidence>
<keyword evidence="6 11" id="KW-0812">Transmembrane</keyword>
<dbReference type="SUPFAM" id="SSF55804">
    <property type="entry name" value="Phoshotransferase/anion transport protein"/>
    <property type="match status" value="1"/>
</dbReference>
<keyword evidence="7 11" id="KW-1133">Transmembrane helix</keyword>
<evidence type="ECO:0000256" key="7">
    <source>
        <dbReference type="ARBA" id="ARBA00022989"/>
    </source>
</evidence>
<dbReference type="Gene3D" id="3.40.930.10">
    <property type="entry name" value="Mannitol-specific EII, Chain A"/>
    <property type="match status" value="2"/>
</dbReference>
<comment type="subcellular location">
    <subcellularLocation>
        <location evidence="1">Cell membrane</location>
        <topology evidence="1">Multi-pass membrane protein</topology>
    </subcellularLocation>
    <subcellularLocation>
        <location evidence="11">Membrane</location>
        <topology evidence="11">Multi-pass membrane protein</topology>
    </subcellularLocation>
</comment>
<dbReference type="PROSITE" id="PS00220">
    <property type="entry name" value="ANION_EXCHANGER_2"/>
    <property type="match status" value="1"/>
</dbReference>
<feature type="region of interest" description="Disordered" evidence="12">
    <location>
        <begin position="338"/>
        <end position="359"/>
    </location>
</feature>
<feature type="transmembrane region" description="Helical" evidence="11">
    <location>
        <begin position="580"/>
        <end position="597"/>
    </location>
</feature>
<dbReference type="GeneID" id="105898733"/>
<evidence type="ECO:0000256" key="8">
    <source>
        <dbReference type="ARBA" id="ARBA00023065"/>
    </source>
</evidence>
<feature type="domain" description="Band 3 cytoplasmic" evidence="14">
    <location>
        <begin position="78"/>
        <end position="187"/>
    </location>
</feature>
<feature type="compositionally biased region" description="Basic and acidic residues" evidence="12">
    <location>
        <begin position="35"/>
        <end position="45"/>
    </location>
</feature>
<dbReference type="KEGG" id="char:105898733"/>
<name>A0A6P3VUA1_CLUHA</name>
<keyword evidence="9 11" id="KW-0472">Membrane</keyword>
<dbReference type="RefSeq" id="XP_012681230.1">
    <property type="nucleotide sequence ID" value="XM_012825776.3"/>
</dbReference>
<feature type="transmembrane region" description="Helical" evidence="11">
    <location>
        <begin position="838"/>
        <end position="855"/>
    </location>
</feature>
<comment type="similarity">
    <text evidence="2 11">Belongs to the anion exchanger (TC 2.A.31) family.</text>
</comment>
<dbReference type="InterPro" id="IPR003020">
    <property type="entry name" value="HCO3_transpt_euk"/>
</dbReference>
<dbReference type="InterPro" id="IPR011531">
    <property type="entry name" value="HCO3_transpt-like_TM_dom"/>
</dbReference>
<feature type="domain" description="Band 3 cytoplasmic" evidence="14">
    <location>
        <begin position="203"/>
        <end position="311"/>
    </location>
</feature>
<sequence>MEGAPMFEGDNEMSFEDSDSPFPSPLRLTPPGHHGGYDLEQRRQEEEEEQPVQNFIVRADPEAALNYNTNATTRGDSQAYVELNELKGGIWQETGRWAGYEESYNPASRKWESSHIPYLTFKSLIQLRKAMSSGAIILDLDESSFSGIVEKVVDELLNKGEIRPNDREPLLNALRQKRSQQNTGEPGGDIEMQTFSVTKQRDTAQAMEASVVLSGALDTLQKPAVAFARLKDSMVMDSVLESPVPVRFMFVLVGPSQSGLDFHESGRAMATLMADWVFSLEAYLAQSDKEITNAIADFMDCSIVIPPTEIQDDAMLGPIIGFQQKLLQDRLRPTDTRIYFGDRPGTSGPEEPREDPLARTGVPFGGMIKDIKRRYRHYISDFTDALNPQVLAAVIFIYFAALSPAITFGGLLADKTEHMMGVSELMISTCVQGVFFCLLAAQPVLVIGFTGPLLVFEEAFFEFCKSQGMEYIVGRIWVGMWLILIVVIIVAVEGSFLVKFISRFTQEIFSILISLIFIYETFSKLIRIFKTHPLVLNYEHLNATLPDPFHLVVVEKNITHDDGNVTFVHHHKERAYPNTALLSMCLMFGCFFIAYFLRMFKTGVFFPGWLRRMIGDFGVPISIFIMIAIDITIEDAYTQKLVVPKGLTVSNTSARGWFINPMGEKKPFPVWMMIASAGPALLVFILIFLESQITTLIVSKPERKMVKGSGFHFDLLLLVAMGGAASLIGVPWLSAATVRSVTHANALTVMTKGTKPEIEKVLEQRISGMLVAMLVGVSILMEPLLKMIPMTALFGIFLYMGITSLSGIQLWDRMLLLIVPKKYHPNMPFATMVPTPKMHLFTLIQVVCLGVLWAVKSSRASLALPFVLILTIPLRMLMTGRLFTVREMKCLDADDAKVVLEEEPGVDVYTESPMP</sequence>
<comment type="catalytic activity">
    <reaction evidence="10">
        <text>hydrogencarbonate(in) + chloride(out) = hydrogencarbonate(out) + chloride(in)</text>
        <dbReference type="Rhea" id="RHEA:72363"/>
        <dbReference type="ChEBI" id="CHEBI:17544"/>
        <dbReference type="ChEBI" id="CHEBI:17996"/>
    </reaction>
</comment>
<feature type="transmembrane region" description="Helical" evidence="11">
    <location>
        <begin position="792"/>
        <end position="811"/>
    </location>
</feature>
<evidence type="ECO:0000313" key="15">
    <source>
        <dbReference type="Proteomes" id="UP000515152"/>
    </source>
</evidence>
<evidence type="ECO:0000256" key="3">
    <source>
        <dbReference type="ARBA" id="ARBA00022448"/>
    </source>
</evidence>
<dbReference type="GO" id="GO:0016323">
    <property type="term" value="C:basolateral plasma membrane"/>
    <property type="evidence" value="ECO:0007669"/>
    <property type="project" value="TreeGrafter"/>
</dbReference>
<dbReference type="Proteomes" id="UP000515152">
    <property type="component" value="Chromosome 1"/>
</dbReference>
<evidence type="ECO:0000256" key="6">
    <source>
        <dbReference type="ARBA" id="ARBA00022692"/>
    </source>
</evidence>
<keyword evidence="4" id="KW-1003">Cell membrane</keyword>
<dbReference type="PRINTS" id="PR01231">
    <property type="entry name" value="HCO3TRNSPORT"/>
</dbReference>
<dbReference type="InterPro" id="IPR001717">
    <property type="entry name" value="Anion_exchange"/>
</dbReference>